<dbReference type="EMBL" id="CP021432">
    <property type="protein sequence ID" value="ARU03148.1"/>
    <property type="molecule type" value="Genomic_DNA"/>
</dbReference>
<reference evidence="1 2" key="1">
    <citation type="submission" date="2017-05" db="EMBL/GenBank/DDBJ databases">
        <title>Genome Sequence of Loktanella vestfoldensis Strain SMR4r Isolated from a Culture of the Diatom Skeletonema marinoi.</title>
        <authorList>
            <person name="Topel M."/>
            <person name="Pinder M.I.M."/>
            <person name="Johansson O.N."/>
            <person name="Kourtchenko O."/>
            <person name="Godhe A."/>
            <person name="Clarke A.K."/>
        </authorList>
    </citation>
    <scope>NUCLEOTIDE SEQUENCE [LARGE SCALE GENOMIC DNA]</scope>
    <source>
        <strain evidence="1 2">SMR4r</strain>
        <plasmid evidence="1 2">pSMR4r-1</plasmid>
    </source>
</reference>
<proteinExistence type="predicted"/>
<dbReference type="Proteomes" id="UP000195273">
    <property type="component" value="Plasmid pSMR4r-1"/>
</dbReference>
<dbReference type="AlphaFoldDB" id="A0A1Y0EI55"/>
<name>A0A1Y0EI55_9RHOB</name>
<keyword evidence="1" id="KW-0614">Plasmid</keyword>
<sequence length="391" mass="42833">MLAGGLPEPAVDMVGRRKRWVHHDDRGRDRPIQPVIDRGGIVIRDDCTGEQMSQQGAAGLGKLIQRQASACNLCENRQQAGTGRRLEHQVVVPKARRLRNDGREGQRGRELLQADTVFRAPRVGGGQTGETLDHGEKCPRRGYLALHQRTVARKHQDLGDLCGFVSILPDPGAAGVAGTEGLLHRSAKGGGVDGPARLEQGDEGFRNLHQVLGEARSLWQGRGVGLGCKLDGMGVSVHRQSPGFRVGPKPRAHSLTREGSPLLPCLSLFHGKAPVRIRPLSGRPQMPRHVHGLMQDSDHEDPVRVHLVEHEVPARDQFTRTLQEIGTVRPHLRVGDETLQGAIDIIEIAVRLRLAPLSVCLDPDIDEVGFCRLRVMNVTHQKRQSGSARRA</sequence>
<organism evidence="1 2">
    <name type="scientific">Yoonia vestfoldensis</name>
    <dbReference type="NCBI Taxonomy" id="245188"/>
    <lineage>
        <taxon>Bacteria</taxon>
        <taxon>Pseudomonadati</taxon>
        <taxon>Pseudomonadota</taxon>
        <taxon>Alphaproteobacteria</taxon>
        <taxon>Rhodobacterales</taxon>
        <taxon>Paracoccaceae</taxon>
        <taxon>Yoonia</taxon>
    </lineage>
</organism>
<keyword evidence="2" id="KW-1185">Reference proteome</keyword>
<protein>
    <submittedName>
        <fullName evidence="1">Uncharacterized protein</fullName>
    </submittedName>
</protein>
<evidence type="ECO:0000313" key="2">
    <source>
        <dbReference type="Proteomes" id="UP000195273"/>
    </source>
</evidence>
<geneLocation type="plasmid" evidence="1 2">
    <name>pSMR4r-1</name>
</geneLocation>
<evidence type="ECO:0000313" key="1">
    <source>
        <dbReference type="EMBL" id="ARU03148.1"/>
    </source>
</evidence>
<accession>A0A1Y0EI55</accession>
<dbReference type="KEGG" id="lvs:LOKVESSMR4R_03925"/>
<gene>
    <name evidence="1" type="ORF">LOKVESSMR4R_03925</name>
</gene>